<dbReference type="EMBL" id="SRHY01000067">
    <property type="protein sequence ID" value="TFJ91223.1"/>
    <property type="molecule type" value="Genomic_DNA"/>
</dbReference>
<reference evidence="2 3" key="1">
    <citation type="submission" date="2019-03" db="EMBL/GenBank/DDBJ databases">
        <title>Genome sequence of Lentibacillus salicampi ATCC BAA-719.</title>
        <authorList>
            <person name="Maclea K.S."/>
            <person name="Simoes Junior M."/>
        </authorList>
    </citation>
    <scope>NUCLEOTIDE SEQUENCE [LARGE SCALE GENOMIC DNA]</scope>
    <source>
        <strain evidence="2 3">ATCC BAA-719</strain>
    </source>
</reference>
<dbReference type="PANTHER" id="PTHR42928:SF5">
    <property type="entry name" value="BLR1237 PROTEIN"/>
    <property type="match status" value="1"/>
</dbReference>
<organism evidence="2 3">
    <name type="scientific">Lentibacillus salicampi</name>
    <dbReference type="NCBI Taxonomy" id="175306"/>
    <lineage>
        <taxon>Bacteria</taxon>
        <taxon>Bacillati</taxon>
        <taxon>Bacillota</taxon>
        <taxon>Bacilli</taxon>
        <taxon>Bacillales</taxon>
        <taxon>Bacillaceae</taxon>
        <taxon>Lentibacillus</taxon>
    </lineage>
</organism>
<comment type="similarity">
    <text evidence="1">Belongs to the UPF0065 (bug) family.</text>
</comment>
<dbReference type="PROSITE" id="PS51257">
    <property type="entry name" value="PROKAR_LIPOPROTEIN"/>
    <property type="match status" value="1"/>
</dbReference>
<proteinExistence type="inferred from homology"/>
<name>A0A4Y9A6H3_9BACI</name>
<sequence length="326" mass="35134">MRREVLKMKKLGLKSVLFSFIGLILILAGCSEATSGAENYPDKPVKVIVPFSAGGGATTTARVIGQHTEEHLGETIVIENQEGGGGTAGQQAASTADPDGYTLLLMTGSAVTNPIFNNTSFTHEDFEPVIQLVNDVSYLYVDADAPYDDFESFIEFAEANPGEVTISTSGAQASDHYAALDIIAQYDLEAEAIPYDGESGAIASTAGGHDEAVIGNFAAAEGQVQSGNLKALVVLGDERSDVYPDVPSSSEVGLEVTESSWRGIAVPKETPQEVIDILHEAFKKGFDEEEYQEQMSNLGMDTEYQNPEDFQERINEYHESMNRDVE</sequence>
<comment type="caution">
    <text evidence="2">The sequence shown here is derived from an EMBL/GenBank/DDBJ whole genome shotgun (WGS) entry which is preliminary data.</text>
</comment>
<dbReference type="InterPro" id="IPR042100">
    <property type="entry name" value="Bug_dom1"/>
</dbReference>
<gene>
    <name evidence="2" type="ORF">E4U82_18805</name>
</gene>
<evidence type="ECO:0000313" key="2">
    <source>
        <dbReference type="EMBL" id="TFJ91223.1"/>
    </source>
</evidence>
<dbReference type="AlphaFoldDB" id="A0A4Y9A6H3"/>
<dbReference type="SUPFAM" id="SSF53850">
    <property type="entry name" value="Periplasmic binding protein-like II"/>
    <property type="match status" value="1"/>
</dbReference>
<dbReference type="Pfam" id="PF03401">
    <property type="entry name" value="TctC"/>
    <property type="match status" value="1"/>
</dbReference>
<dbReference type="OrthoDB" id="8881899at2"/>
<dbReference type="InterPro" id="IPR005064">
    <property type="entry name" value="BUG"/>
</dbReference>
<accession>A0A4Y9A6H3</accession>
<dbReference type="PANTHER" id="PTHR42928">
    <property type="entry name" value="TRICARBOXYLATE-BINDING PROTEIN"/>
    <property type="match status" value="1"/>
</dbReference>
<protein>
    <submittedName>
        <fullName evidence="2">Tripartite tricarboxylate transporter substrate binding protein</fullName>
    </submittedName>
</protein>
<dbReference type="Gene3D" id="3.40.190.10">
    <property type="entry name" value="Periplasmic binding protein-like II"/>
    <property type="match status" value="1"/>
</dbReference>
<dbReference type="CDD" id="cd07012">
    <property type="entry name" value="PBP2_Bug_TTT"/>
    <property type="match status" value="1"/>
</dbReference>
<keyword evidence="3" id="KW-1185">Reference proteome</keyword>
<dbReference type="Gene3D" id="3.40.190.150">
    <property type="entry name" value="Bordetella uptake gene, domain 1"/>
    <property type="match status" value="1"/>
</dbReference>
<dbReference type="Proteomes" id="UP000298484">
    <property type="component" value="Unassembled WGS sequence"/>
</dbReference>
<evidence type="ECO:0000313" key="3">
    <source>
        <dbReference type="Proteomes" id="UP000298484"/>
    </source>
</evidence>
<dbReference type="PIRSF" id="PIRSF017082">
    <property type="entry name" value="YflP"/>
    <property type="match status" value="1"/>
</dbReference>
<evidence type="ECO:0000256" key="1">
    <source>
        <dbReference type="ARBA" id="ARBA00006987"/>
    </source>
</evidence>